<dbReference type="Gene3D" id="6.10.340.10">
    <property type="match status" value="1"/>
</dbReference>
<dbReference type="RefSeq" id="WP_206727843.1">
    <property type="nucleotide sequence ID" value="NZ_CP071090.1"/>
</dbReference>
<dbReference type="EC" id="2.7.13.3" evidence="3"/>
<evidence type="ECO:0000313" key="15">
    <source>
        <dbReference type="Proteomes" id="UP000662747"/>
    </source>
</evidence>
<dbReference type="GO" id="GO:0016301">
    <property type="term" value="F:kinase activity"/>
    <property type="evidence" value="ECO:0007669"/>
    <property type="project" value="UniProtKB-KW"/>
</dbReference>
<protein>
    <recommendedName>
        <fullName evidence="3">histidine kinase</fullName>
        <ecNumber evidence="3">2.7.13.3</ecNumber>
    </recommendedName>
</protein>
<dbReference type="Gene3D" id="1.10.287.130">
    <property type="match status" value="1"/>
</dbReference>
<keyword evidence="4" id="KW-0597">Phosphoprotein</keyword>
<dbReference type="PANTHER" id="PTHR45436">
    <property type="entry name" value="SENSOR HISTIDINE KINASE YKOH"/>
    <property type="match status" value="1"/>
</dbReference>
<keyword evidence="9" id="KW-0902">Two-component regulatory system</keyword>
<evidence type="ECO:0000256" key="10">
    <source>
        <dbReference type="ARBA" id="ARBA00023136"/>
    </source>
</evidence>
<dbReference type="Proteomes" id="UP000662747">
    <property type="component" value="Chromosome"/>
</dbReference>
<keyword evidence="5" id="KW-0808">Transferase</keyword>
<organism evidence="14 15">
    <name type="scientific">Pyxidicoccus parkwayensis</name>
    <dbReference type="NCBI Taxonomy" id="2813578"/>
    <lineage>
        <taxon>Bacteria</taxon>
        <taxon>Pseudomonadati</taxon>
        <taxon>Myxococcota</taxon>
        <taxon>Myxococcia</taxon>
        <taxon>Myxococcales</taxon>
        <taxon>Cystobacterineae</taxon>
        <taxon>Myxococcaceae</taxon>
        <taxon>Pyxidicoccus</taxon>
    </lineage>
</organism>
<keyword evidence="15" id="KW-1185">Reference proteome</keyword>
<feature type="compositionally biased region" description="Pro residues" evidence="11">
    <location>
        <begin position="92"/>
        <end position="118"/>
    </location>
</feature>
<dbReference type="InterPro" id="IPR005467">
    <property type="entry name" value="His_kinase_dom"/>
</dbReference>
<keyword evidence="10" id="KW-0472">Membrane</keyword>
<keyword evidence="7 14" id="KW-0418">Kinase</keyword>
<evidence type="ECO:0000259" key="12">
    <source>
        <dbReference type="PROSITE" id="PS50109"/>
    </source>
</evidence>
<evidence type="ECO:0000256" key="2">
    <source>
        <dbReference type="ARBA" id="ARBA00004370"/>
    </source>
</evidence>
<evidence type="ECO:0000256" key="4">
    <source>
        <dbReference type="ARBA" id="ARBA00022553"/>
    </source>
</evidence>
<evidence type="ECO:0000313" key="14">
    <source>
        <dbReference type="EMBL" id="QSQ26295.1"/>
    </source>
</evidence>
<dbReference type="PROSITE" id="PS50109">
    <property type="entry name" value="HIS_KIN"/>
    <property type="match status" value="1"/>
</dbReference>
<evidence type="ECO:0000256" key="6">
    <source>
        <dbReference type="ARBA" id="ARBA00022692"/>
    </source>
</evidence>
<gene>
    <name evidence="14" type="ORF">JY651_15765</name>
</gene>
<dbReference type="CDD" id="cd00082">
    <property type="entry name" value="HisKA"/>
    <property type="match status" value="1"/>
</dbReference>
<evidence type="ECO:0000256" key="8">
    <source>
        <dbReference type="ARBA" id="ARBA00022989"/>
    </source>
</evidence>
<dbReference type="SUPFAM" id="SSF47384">
    <property type="entry name" value="Homodimeric domain of signal transducing histidine kinase"/>
    <property type="match status" value="1"/>
</dbReference>
<dbReference type="SMART" id="SM00387">
    <property type="entry name" value="HATPase_c"/>
    <property type="match status" value="1"/>
</dbReference>
<reference evidence="14 15" key="1">
    <citation type="submission" date="2021-02" db="EMBL/GenBank/DDBJ databases">
        <title>De Novo genome assembly of isolated myxobacteria.</title>
        <authorList>
            <person name="Stevens D.C."/>
        </authorList>
    </citation>
    <scope>NUCLEOTIDE SEQUENCE [LARGE SCALE GENOMIC DNA]</scope>
    <source>
        <strain evidence="15">SCPEA02</strain>
    </source>
</reference>
<evidence type="ECO:0000256" key="5">
    <source>
        <dbReference type="ARBA" id="ARBA00022679"/>
    </source>
</evidence>
<evidence type="ECO:0000259" key="13">
    <source>
        <dbReference type="PROSITE" id="PS50885"/>
    </source>
</evidence>
<dbReference type="SUPFAM" id="SSF55874">
    <property type="entry name" value="ATPase domain of HSP90 chaperone/DNA topoisomerase II/histidine kinase"/>
    <property type="match status" value="1"/>
</dbReference>
<dbReference type="PANTHER" id="PTHR45436:SF5">
    <property type="entry name" value="SENSOR HISTIDINE KINASE TRCS"/>
    <property type="match status" value="1"/>
</dbReference>
<accession>A0ABX7P7A6</accession>
<dbReference type="InterPro" id="IPR003660">
    <property type="entry name" value="HAMP_dom"/>
</dbReference>
<dbReference type="InterPro" id="IPR050428">
    <property type="entry name" value="TCS_sensor_his_kinase"/>
</dbReference>
<keyword evidence="8" id="KW-1133">Transmembrane helix</keyword>
<dbReference type="Gene3D" id="3.30.565.10">
    <property type="entry name" value="Histidine kinase-like ATPase, C-terminal domain"/>
    <property type="match status" value="1"/>
</dbReference>
<evidence type="ECO:0000256" key="3">
    <source>
        <dbReference type="ARBA" id="ARBA00012438"/>
    </source>
</evidence>
<dbReference type="InterPro" id="IPR036890">
    <property type="entry name" value="HATPase_C_sf"/>
</dbReference>
<proteinExistence type="predicted"/>
<sequence length="504" mass="54801">MKLRLRLALTVVAVTVPVVAGLTLAQRSLRLRIQEEVLQASTLAQMQAGEKERCEAAPDSWTPRRGPPPRDMPRKPGESPPPNSSEPERRGPPPSGPRPDMGPPPDLPPGKLGRPPPSFSYFPYDDRLVSRNTSAPVISEDVQQELRSGQGVVIRRSTYDGRPALEVLLRMPWEGGPCAFILARRVEGPGGHIEGVPPPEVLLVPLLSLVAVVVALGPVVRRVRQLTGEVRASAVSRYQQPVSVRGNDEVAELARAFQEARAEIQSQLSQQEAREQALRDFLANTMHDVMTPLTVLQGHLSTLEQRTGRGDATEPAVLASAMGEAHYIASLVHNLAAAARLEAGAPQVQRAPVDLNSVIARVIGRHQPIARQRRISLERGVPEAPVWVNGDVTLIEQAVSNVVFNGIHHGHEDGHVAVVLESTRQGRFHLRVIDDGPGIPEEERSRLMERRFRGNAARTRGLEGQGLGLHITQHVAQVHGWTLSLLPSEYGGLEVSMEGEVTGG</sequence>
<dbReference type="CDD" id="cd06225">
    <property type="entry name" value="HAMP"/>
    <property type="match status" value="1"/>
</dbReference>
<dbReference type="Pfam" id="PF00512">
    <property type="entry name" value="HisKA"/>
    <property type="match status" value="1"/>
</dbReference>
<dbReference type="SMART" id="SM00304">
    <property type="entry name" value="HAMP"/>
    <property type="match status" value="1"/>
</dbReference>
<name>A0ABX7P7A6_9BACT</name>
<evidence type="ECO:0000256" key="1">
    <source>
        <dbReference type="ARBA" id="ARBA00000085"/>
    </source>
</evidence>
<feature type="region of interest" description="Disordered" evidence="11">
    <location>
        <begin position="44"/>
        <end position="125"/>
    </location>
</feature>
<dbReference type="InterPro" id="IPR036097">
    <property type="entry name" value="HisK_dim/P_sf"/>
</dbReference>
<dbReference type="Pfam" id="PF00672">
    <property type="entry name" value="HAMP"/>
    <property type="match status" value="1"/>
</dbReference>
<comment type="subcellular location">
    <subcellularLocation>
        <location evidence="2">Membrane</location>
    </subcellularLocation>
</comment>
<feature type="domain" description="HAMP" evidence="13">
    <location>
        <begin position="217"/>
        <end position="269"/>
    </location>
</feature>
<evidence type="ECO:0000256" key="7">
    <source>
        <dbReference type="ARBA" id="ARBA00022777"/>
    </source>
</evidence>
<dbReference type="CDD" id="cd00075">
    <property type="entry name" value="HATPase"/>
    <property type="match status" value="1"/>
</dbReference>
<dbReference type="InterPro" id="IPR004358">
    <property type="entry name" value="Sig_transdc_His_kin-like_C"/>
</dbReference>
<feature type="domain" description="Histidine kinase" evidence="12">
    <location>
        <begin position="284"/>
        <end position="503"/>
    </location>
</feature>
<dbReference type="SMART" id="SM00388">
    <property type="entry name" value="HisKA"/>
    <property type="match status" value="1"/>
</dbReference>
<dbReference type="Pfam" id="PF02518">
    <property type="entry name" value="HATPase_c"/>
    <property type="match status" value="1"/>
</dbReference>
<dbReference type="InterPro" id="IPR003594">
    <property type="entry name" value="HATPase_dom"/>
</dbReference>
<dbReference type="EMBL" id="CP071090">
    <property type="protein sequence ID" value="QSQ26295.1"/>
    <property type="molecule type" value="Genomic_DNA"/>
</dbReference>
<keyword evidence="6" id="KW-0812">Transmembrane</keyword>
<dbReference type="InterPro" id="IPR003661">
    <property type="entry name" value="HisK_dim/P_dom"/>
</dbReference>
<evidence type="ECO:0000256" key="11">
    <source>
        <dbReference type="SAM" id="MobiDB-lite"/>
    </source>
</evidence>
<dbReference type="PRINTS" id="PR00344">
    <property type="entry name" value="BCTRLSENSOR"/>
</dbReference>
<dbReference type="PROSITE" id="PS50885">
    <property type="entry name" value="HAMP"/>
    <property type="match status" value="1"/>
</dbReference>
<evidence type="ECO:0000256" key="9">
    <source>
        <dbReference type="ARBA" id="ARBA00023012"/>
    </source>
</evidence>
<comment type="catalytic activity">
    <reaction evidence="1">
        <text>ATP + protein L-histidine = ADP + protein N-phospho-L-histidine.</text>
        <dbReference type="EC" id="2.7.13.3"/>
    </reaction>
</comment>